<sequence>MSQQQQGNEPHRWRAVIRDVDPEAVYRSVRAVNGFRSWEDPPRTLYQVATTTLEVVHDSGTWALLINGTTAERVRDTAARLGYPHEAVELRSVPELAGLPELVRQARMRKEGAA</sequence>
<accession>A0A852Z4K8</accession>
<evidence type="ECO:0000313" key="1">
    <source>
        <dbReference type="EMBL" id="NYH77193.1"/>
    </source>
</evidence>
<keyword evidence="2" id="KW-1185">Reference proteome</keyword>
<comment type="caution">
    <text evidence="1">The sequence shown here is derived from an EMBL/GenBank/DDBJ whole genome shotgun (WGS) entry which is preliminary data.</text>
</comment>
<dbReference type="Proteomes" id="UP000548304">
    <property type="component" value="Unassembled WGS sequence"/>
</dbReference>
<evidence type="ECO:0000313" key="2">
    <source>
        <dbReference type="Proteomes" id="UP000548304"/>
    </source>
</evidence>
<proteinExistence type="predicted"/>
<reference evidence="1 2" key="1">
    <citation type="submission" date="2020-07" db="EMBL/GenBank/DDBJ databases">
        <title>Genomic Encyclopedia of Type Strains, Phase III (KMG-III): the genomes of soil and plant-associated and newly described type strains.</title>
        <authorList>
            <person name="Whitman W."/>
        </authorList>
    </citation>
    <scope>NUCLEOTIDE SEQUENCE [LARGE SCALE GENOMIC DNA]</scope>
    <source>
        <strain evidence="1 2">CECT 8576</strain>
    </source>
</reference>
<name>A0A852Z4K8_9ACTN</name>
<gene>
    <name evidence="1" type="ORF">FHR84_000507</name>
</gene>
<protein>
    <submittedName>
        <fullName evidence="1">Uncharacterized protein</fullName>
    </submittedName>
</protein>
<organism evidence="1 2">
    <name type="scientific">Actinopolyspora biskrensis</name>
    <dbReference type="NCBI Taxonomy" id="1470178"/>
    <lineage>
        <taxon>Bacteria</taxon>
        <taxon>Bacillati</taxon>
        <taxon>Actinomycetota</taxon>
        <taxon>Actinomycetes</taxon>
        <taxon>Actinopolysporales</taxon>
        <taxon>Actinopolysporaceae</taxon>
        <taxon>Actinopolyspora</taxon>
    </lineage>
</organism>
<dbReference type="AlphaFoldDB" id="A0A852Z4K8"/>
<dbReference type="EMBL" id="JACBYW010000001">
    <property type="protein sequence ID" value="NYH77193.1"/>
    <property type="molecule type" value="Genomic_DNA"/>
</dbReference>
<dbReference type="RefSeq" id="WP_179533777.1">
    <property type="nucleotide sequence ID" value="NZ_JACBYW010000001.1"/>
</dbReference>